<dbReference type="GO" id="GO:0005524">
    <property type="term" value="F:ATP binding"/>
    <property type="evidence" value="ECO:0007669"/>
    <property type="project" value="UniProtKB-KW"/>
</dbReference>
<dbReference type="SMART" id="SM00847">
    <property type="entry name" value="HA2"/>
    <property type="match status" value="1"/>
</dbReference>
<feature type="domain" description="Helicase ATP-binding" evidence="4">
    <location>
        <begin position="488"/>
        <end position="657"/>
    </location>
</feature>
<feature type="compositionally biased region" description="Basic and acidic residues" evidence="3">
    <location>
        <begin position="1684"/>
        <end position="1698"/>
    </location>
</feature>
<dbReference type="InterPro" id="IPR007502">
    <property type="entry name" value="Helicase-assoc_dom"/>
</dbReference>
<organism evidence="6 7">
    <name type="scientific">Lingula anatina</name>
    <name type="common">Brachiopod</name>
    <name type="synonym">Lingula unguis</name>
    <dbReference type="NCBI Taxonomy" id="7574"/>
    <lineage>
        <taxon>Eukaryota</taxon>
        <taxon>Metazoa</taxon>
        <taxon>Spiralia</taxon>
        <taxon>Lophotrochozoa</taxon>
        <taxon>Brachiopoda</taxon>
        <taxon>Linguliformea</taxon>
        <taxon>Lingulata</taxon>
        <taxon>Lingulida</taxon>
        <taxon>Linguloidea</taxon>
        <taxon>Lingulidae</taxon>
        <taxon>Lingula</taxon>
    </lineage>
</organism>
<keyword evidence="6" id="KW-1185">Reference proteome</keyword>
<feature type="compositionally biased region" description="Polar residues" evidence="3">
    <location>
        <begin position="167"/>
        <end position="183"/>
    </location>
</feature>
<accession>A0A1S3IMH2</accession>
<dbReference type="CDD" id="cd17917">
    <property type="entry name" value="DEXHc_RHA-like"/>
    <property type="match status" value="1"/>
</dbReference>
<dbReference type="GeneID" id="106165647"/>
<dbReference type="Pfam" id="PF00270">
    <property type="entry name" value="DEAD"/>
    <property type="match status" value="1"/>
</dbReference>
<evidence type="ECO:0000256" key="2">
    <source>
        <dbReference type="ARBA" id="ARBA00022840"/>
    </source>
</evidence>
<feature type="domain" description="Helicase C-terminal" evidence="5">
    <location>
        <begin position="778"/>
        <end position="955"/>
    </location>
</feature>
<gene>
    <name evidence="7" type="primary">LOC106165647</name>
</gene>
<dbReference type="PANTHER" id="PTHR18934:SF145">
    <property type="entry name" value="ATP-DEPENDENT RNA HELICASE DHX57-RELATED"/>
    <property type="match status" value="1"/>
</dbReference>
<dbReference type="GO" id="GO:0003723">
    <property type="term" value="F:RNA binding"/>
    <property type="evidence" value="ECO:0007669"/>
    <property type="project" value="TreeGrafter"/>
</dbReference>
<dbReference type="SMART" id="SM00490">
    <property type="entry name" value="HELICc"/>
    <property type="match status" value="1"/>
</dbReference>
<dbReference type="InterPro" id="IPR014001">
    <property type="entry name" value="Helicase_ATP-bd"/>
</dbReference>
<dbReference type="Gene3D" id="3.40.50.300">
    <property type="entry name" value="P-loop containing nucleotide triphosphate hydrolases"/>
    <property type="match status" value="2"/>
</dbReference>
<dbReference type="RefSeq" id="XP_013399402.1">
    <property type="nucleotide sequence ID" value="XM_013543948.1"/>
</dbReference>
<evidence type="ECO:0000259" key="5">
    <source>
        <dbReference type="PROSITE" id="PS51194"/>
    </source>
</evidence>
<dbReference type="Pfam" id="PF00271">
    <property type="entry name" value="Helicase_C"/>
    <property type="match status" value="1"/>
</dbReference>
<dbReference type="InParanoid" id="A0A1S3IMH2"/>
<dbReference type="STRING" id="7574.A0A1S3IMH2"/>
<dbReference type="SMART" id="SM00487">
    <property type="entry name" value="DEXDc"/>
    <property type="match status" value="1"/>
</dbReference>
<proteinExistence type="predicted"/>
<dbReference type="InterPro" id="IPR027417">
    <property type="entry name" value="P-loop_NTPase"/>
</dbReference>
<dbReference type="Proteomes" id="UP000085678">
    <property type="component" value="Unplaced"/>
</dbReference>
<keyword evidence="2" id="KW-0067">ATP-binding</keyword>
<feature type="compositionally biased region" description="Acidic residues" evidence="3">
    <location>
        <begin position="727"/>
        <end position="746"/>
    </location>
</feature>
<dbReference type="SUPFAM" id="SSF52540">
    <property type="entry name" value="P-loop containing nucleoside triphosphate hydrolases"/>
    <property type="match status" value="1"/>
</dbReference>
<feature type="region of interest" description="Disordered" evidence="3">
    <location>
        <begin position="117"/>
        <end position="188"/>
    </location>
</feature>
<evidence type="ECO:0000313" key="7">
    <source>
        <dbReference type="RefSeq" id="XP_013399402.1"/>
    </source>
</evidence>
<feature type="compositionally biased region" description="Polar residues" evidence="3">
    <location>
        <begin position="29"/>
        <end position="38"/>
    </location>
</feature>
<dbReference type="PROSITE" id="PS51192">
    <property type="entry name" value="HELICASE_ATP_BIND_1"/>
    <property type="match status" value="1"/>
</dbReference>
<dbReference type="InterPro" id="IPR001650">
    <property type="entry name" value="Helicase_C-like"/>
</dbReference>
<dbReference type="KEGG" id="lak:106165647"/>
<feature type="region of interest" description="Disordered" evidence="3">
    <location>
        <begin position="29"/>
        <end position="50"/>
    </location>
</feature>
<feature type="compositionally biased region" description="Polar residues" evidence="3">
    <location>
        <begin position="142"/>
        <end position="155"/>
    </location>
</feature>
<dbReference type="Gene3D" id="1.20.120.1080">
    <property type="match status" value="1"/>
</dbReference>
<reference evidence="7" key="2">
    <citation type="submission" date="2025-08" db="UniProtKB">
        <authorList>
            <consortium name="RefSeq"/>
        </authorList>
    </citation>
    <scope>IDENTIFICATION</scope>
</reference>
<protein>
    <submittedName>
        <fullName evidence="7">Uncharacterized protein LOC106165647</fullName>
    </submittedName>
</protein>
<feature type="region of interest" description="Disordered" evidence="3">
    <location>
        <begin position="718"/>
        <end position="749"/>
    </location>
</feature>
<dbReference type="PROSITE" id="PS51194">
    <property type="entry name" value="HELICASE_CTER"/>
    <property type="match status" value="1"/>
</dbReference>
<feature type="region of interest" description="Disordered" evidence="3">
    <location>
        <begin position="1653"/>
        <end position="1700"/>
    </location>
</feature>
<feature type="compositionally biased region" description="Basic and acidic residues" evidence="3">
    <location>
        <begin position="39"/>
        <end position="50"/>
    </location>
</feature>
<feature type="compositionally biased region" description="Acidic residues" evidence="3">
    <location>
        <begin position="1660"/>
        <end position="1683"/>
    </location>
</feature>
<dbReference type="GO" id="GO:0004386">
    <property type="term" value="F:helicase activity"/>
    <property type="evidence" value="ECO:0007669"/>
    <property type="project" value="TreeGrafter"/>
</dbReference>
<keyword evidence="1" id="KW-0547">Nucleotide-binding</keyword>
<dbReference type="Pfam" id="PF21010">
    <property type="entry name" value="HA2_C"/>
    <property type="match status" value="1"/>
</dbReference>
<reference evidence="7" key="1">
    <citation type="journal article" date="2015" name="Nat. Commun.">
        <title>The Lingula genome provides insights into brachiopod evolution and the origin of phosphate biomineralization.</title>
        <authorList>
            <person name="Luo Y.J."/>
            <person name="Takeuchi T."/>
            <person name="Koyanagi R."/>
            <person name="Yamada L."/>
            <person name="Kanda M."/>
            <person name="Khalturina M."/>
            <person name="Fujie M."/>
            <person name="Yamasaki S.I."/>
            <person name="Endo K."/>
            <person name="Satoh N."/>
        </authorList>
    </citation>
    <scope>NUCLEOTIDE SEQUENCE</scope>
</reference>
<dbReference type="PANTHER" id="PTHR18934">
    <property type="entry name" value="ATP-DEPENDENT RNA HELICASE"/>
    <property type="match status" value="1"/>
</dbReference>
<name>A0A1S3IMH2_LINAN</name>
<dbReference type="CDD" id="cd18791">
    <property type="entry name" value="SF2_C_RHA"/>
    <property type="match status" value="1"/>
</dbReference>
<feature type="compositionally biased region" description="Polar residues" evidence="3">
    <location>
        <begin position="120"/>
        <end position="134"/>
    </location>
</feature>
<sequence length="1814" mass="206607">MDSVAQNTHNKLEDISQGITQVNVGQSEMTDQLRQSQKFMEEVKDAQKQDSENIQAQLEELATLRSMQGQHLQMTKEIQEKIICDRDRDTPEFQKIPGSVDVTVHMSISPSGMEAVKSSAIFSSSQKTPSPENTQPDREALSSVTGDGSDTNQITGIPLHLDDPPSKNITQPVNSNEAPTASSPPLELTTPLCEARDLHFMKMSDLVLSKAANFEEIERAFILIEKYHAMIYDTKRQCFILRLVCPSVHSLDQLWQSYRRGELQAAVEESFVGMKTLEDLGLSRSDINLWVEMDEDDYNECRKYIKEKTELKAMIYEDLKMTVRKGPHGSAERTIYGIRQALMAVFSLRKEDILIKWWDYCSPGDWAVICYGIQPHHVGHIEDNIQDVPKDDLRELGVMTINIGSQTLRLTGEDVPQELVAWNVEKGDIGSEYSASESGYHTGSRLTTELDVDSTCIGDYEVDEGVNFYLEQPREDSLPIRSHQEQIVNQVQDNVVTFITGETGSGKSTQVPQYILDDCVKRGMKKVRILVAEPRQLAAVTLAERVSKEQGDPNVGCTVGYSAGDKREISKDTKITFVTTGALLENLIHRPGHFTRYTHIILDEVHERRMEFDLLLWMIRKLMTSVSNKTKLVLMSATMQKDIYVRYFQDLSSWDSAPIFVGVHQHPVTEVYLEDISDHVWTLSEDVRRYYVKKIAICNGWDDSDFIKSVDTFLEENVKTDGPEVDKEGEELDTDEEESETDDENLEKERTGYSNLRQKIFSDHGVLHESAVKKRSYALERIVVSLIQEYLKPGETLVVFLDGMLSIEKLGDALGEFEPNPPAEWPVDHLRVIVLHSQIPPEDQGDAFKAPEANCGHVVLTTNIAENAVTVPQVRVVIDLGWKRQPVYDVTSRLTTLQRTHISKASAKQRKGRTGRVFEEGNLVIRLYTRKLYRELENFDKPDIQTAPLEKVVLKARQAATNAFPDLRSKEILQDTIEPPDISNIDDGIKVLWENGAFTENSDMSSITMLGHLAMQLPVDLKLSRLVLYGILFGCAVEGIILAAALASKDPFMMPTKKVIKNTEEFVKSLHRSEKSRRKFDGGACSEPIALLNLFKKWLEWSHNEKGKMVVDTSVSMWDIKKEFCENNAVSLSRLNAYESLITRLASSVLKYVSDQSIACKISALVFFISDTREVDNPCVTSQTDFFHPSDLFISSAQPDLKALLLAALHPAFLVGETMNKLHYVKTDVYPFKEYTNLETKMKANKMDMKRTIYVPAKPTVYNKNDECKVRAIEKLAKLCKFSQQTLPELKPAEKGSLFIQYKGAGPGESKIFHDITKDAHSLFKFSEGRHSIIFSGEKRLITLEQPMHPFRIHWSLLSIRGTDMMSPEQREYPCTGFPNWRAPFASACDLDQQTYLAVTHNFINWKHSVGHINGMTILPQDEGNMLALCLILTFQPKHFSTRFIVDIWRRRITHLELFRHRFAIPEASELTEEILDHINQFRKHLSEALCADLKKQRLSEFCSIKSFLTRLKQLMEKEKHQSRNKLSKLVQDIREAIADAETFRQLPDKFKLLRALKDKETPSIDDIIKQMTQGTDYEESTQDLDYRYNVEIAIKAMIPSETQDEELTYLPPYNCEVFSMAYLKQQKDQQDADNNMAYSKITARAAGPDYFEFSRSDTSDETSSDGEEWEFMDAKQEEEETYVDDKSRPEQKKDDSFPYHPVLTATSFKRRHRKRKDSVTESVPVNIPGVDVVPQLVQHDIDGITAALDIFVDMCQGLPTPKPAYVRNFMGNRHYQVLGLRLREEQLAAVIQYCDKYKVEEGGDMGPVVCEKS</sequence>
<dbReference type="InterPro" id="IPR011545">
    <property type="entry name" value="DEAD/DEAH_box_helicase_dom"/>
</dbReference>
<evidence type="ECO:0000259" key="4">
    <source>
        <dbReference type="PROSITE" id="PS51192"/>
    </source>
</evidence>
<evidence type="ECO:0000256" key="1">
    <source>
        <dbReference type="ARBA" id="ARBA00022741"/>
    </source>
</evidence>
<dbReference type="OrthoDB" id="66977at2759"/>
<evidence type="ECO:0000313" key="6">
    <source>
        <dbReference type="Proteomes" id="UP000085678"/>
    </source>
</evidence>
<evidence type="ECO:0000256" key="3">
    <source>
        <dbReference type="SAM" id="MobiDB-lite"/>
    </source>
</evidence>